<dbReference type="EMBL" id="JBEDUW010000003">
    <property type="protein sequence ID" value="KAK9938135.1"/>
    <property type="molecule type" value="Genomic_DNA"/>
</dbReference>
<dbReference type="Gene3D" id="1.25.40.10">
    <property type="entry name" value="Tetratricopeptide repeat domain"/>
    <property type="match status" value="1"/>
</dbReference>
<dbReference type="InterPro" id="IPR011990">
    <property type="entry name" value="TPR-like_helical_dom_sf"/>
</dbReference>
<feature type="repeat" description="TPR" evidence="3">
    <location>
        <begin position="35"/>
        <end position="68"/>
    </location>
</feature>
<dbReference type="SMART" id="SM00028">
    <property type="entry name" value="TPR"/>
    <property type="match status" value="2"/>
</dbReference>
<protein>
    <submittedName>
        <fullName evidence="4">Uncharacterized protein</fullName>
    </submittedName>
</protein>
<dbReference type="SUPFAM" id="SSF48452">
    <property type="entry name" value="TPR-like"/>
    <property type="match status" value="1"/>
</dbReference>
<keyword evidence="5" id="KW-1185">Reference proteome</keyword>
<dbReference type="Proteomes" id="UP001457282">
    <property type="component" value="Unassembled WGS sequence"/>
</dbReference>
<reference evidence="4 5" key="1">
    <citation type="journal article" date="2023" name="G3 (Bethesda)">
        <title>A chromosome-length genome assembly and annotation of blackberry (Rubus argutus, cv. 'Hillquist').</title>
        <authorList>
            <person name="Bruna T."/>
            <person name="Aryal R."/>
            <person name="Dudchenko O."/>
            <person name="Sargent D.J."/>
            <person name="Mead D."/>
            <person name="Buti M."/>
            <person name="Cavallini A."/>
            <person name="Hytonen T."/>
            <person name="Andres J."/>
            <person name="Pham M."/>
            <person name="Weisz D."/>
            <person name="Mascagni F."/>
            <person name="Usai G."/>
            <person name="Natali L."/>
            <person name="Bassil N."/>
            <person name="Fernandez G.E."/>
            <person name="Lomsadze A."/>
            <person name="Armour M."/>
            <person name="Olukolu B."/>
            <person name="Poorten T."/>
            <person name="Britton C."/>
            <person name="Davik J."/>
            <person name="Ashrafi H."/>
            <person name="Aiden E.L."/>
            <person name="Borodovsky M."/>
            <person name="Worthington M."/>
        </authorList>
    </citation>
    <scope>NUCLEOTIDE SEQUENCE [LARGE SCALE GENOMIC DNA]</scope>
    <source>
        <strain evidence="4">PI 553951</strain>
    </source>
</reference>
<evidence type="ECO:0000313" key="4">
    <source>
        <dbReference type="EMBL" id="KAK9938135.1"/>
    </source>
</evidence>
<dbReference type="PROSITE" id="PS50005">
    <property type="entry name" value="TPR"/>
    <property type="match status" value="1"/>
</dbReference>
<evidence type="ECO:0000256" key="2">
    <source>
        <dbReference type="ARBA" id="ARBA00022803"/>
    </source>
</evidence>
<dbReference type="PANTHER" id="PTHR22904:SF523">
    <property type="entry name" value="STRESS-INDUCED-PHOSPHOPROTEIN 1"/>
    <property type="match status" value="1"/>
</dbReference>
<keyword evidence="1" id="KW-0677">Repeat</keyword>
<dbReference type="PANTHER" id="PTHR22904">
    <property type="entry name" value="TPR REPEAT CONTAINING PROTEIN"/>
    <property type="match status" value="1"/>
</dbReference>
<sequence length="100" mass="11765">MNDNRSDIAAFNLLSDILKMYQNVRKECLARLGEAELMLKQGSEHLHEKNYQEATVLYTRSLIWNPRDSRVYSNRALCYMRLEKMPRALEDADKCIELDP</sequence>
<comment type="caution">
    <text evidence="4">The sequence shown here is derived from an EMBL/GenBank/DDBJ whole genome shotgun (WGS) entry which is preliminary data.</text>
</comment>
<keyword evidence="2 3" id="KW-0802">TPR repeat</keyword>
<dbReference type="Pfam" id="PF00515">
    <property type="entry name" value="TPR_1"/>
    <property type="match status" value="1"/>
</dbReference>
<accession>A0AAW1XN17</accession>
<gene>
    <name evidence="4" type="ORF">M0R45_014891</name>
</gene>
<proteinExistence type="predicted"/>
<evidence type="ECO:0000313" key="5">
    <source>
        <dbReference type="Proteomes" id="UP001457282"/>
    </source>
</evidence>
<dbReference type="GO" id="GO:0051879">
    <property type="term" value="F:Hsp90 protein binding"/>
    <property type="evidence" value="ECO:0007669"/>
    <property type="project" value="TreeGrafter"/>
</dbReference>
<dbReference type="PROSITE" id="PS50293">
    <property type="entry name" value="TPR_REGION"/>
    <property type="match status" value="1"/>
</dbReference>
<name>A0AAW1XN17_RUBAR</name>
<organism evidence="4 5">
    <name type="scientific">Rubus argutus</name>
    <name type="common">Southern blackberry</name>
    <dbReference type="NCBI Taxonomy" id="59490"/>
    <lineage>
        <taxon>Eukaryota</taxon>
        <taxon>Viridiplantae</taxon>
        <taxon>Streptophyta</taxon>
        <taxon>Embryophyta</taxon>
        <taxon>Tracheophyta</taxon>
        <taxon>Spermatophyta</taxon>
        <taxon>Magnoliopsida</taxon>
        <taxon>eudicotyledons</taxon>
        <taxon>Gunneridae</taxon>
        <taxon>Pentapetalae</taxon>
        <taxon>rosids</taxon>
        <taxon>fabids</taxon>
        <taxon>Rosales</taxon>
        <taxon>Rosaceae</taxon>
        <taxon>Rosoideae</taxon>
        <taxon>Rosoideae incertae sedis</taxon>
        <taxon>Rubus</taxon>
    </lineage>
</organism>
<dbReference type="InterPro" id="IPR019734">
    <property type="entry name" value="TPR_rpt"/>
</dbReference>
<evidence type="ECO:0000256" key="3">
    <source>
        <dbReference type="PROSITE-ProRule" id="PRU00339"/>
    </source>
</evidence>
<evidence type="ECO:0000256" key="1">
    <source>
        <dbReference type="ARBA" id="ARBA00022737"/>
    </source>
</evidence>
<dbReference type="AlphaFoldDB" id="A0AAW1XN17"/>